<dbReference type="AlphaFoldDB" id="A0AA39L673"/>
<organism evidence="2 3">
    <name type="scientific">Sarocladium strictum</name>
    <name type="common">Black bundle disease fungus</name>
    <name type="synonym">Acremonium strictum</name>
    <dbReference type="NCBI Taxonomy" id="5046"/>
    <lineage>
        <taxon>Eukaryota</taxon>
        <taxon>Fungi</taxon>
        <taxon>Dikarya</taxon>
        <taxon>Ascomycota</taxon>
        <taxon>Pezizomycotina</taxon>
        <taxon>Sordariomycetes</taxon>
        <taxon>Hypocreomycetidae</taxon>
        <taxon>Hypocreales</taxon>
        <taxon>Sarocladiaceae</taxon>
        <taxon>Sarocladium</taxon>
    </lineage>
</organism>
<reference evidence="2" key="1">
    <citation type="submission" date="2022-10" db="EMBL/GenBank/DDBJ databases">
        <title>Determination and structural analysis of whole genome sequence of Sarocladium strictum F4-1.</title>
        <authorList>
            <person name="Hu L."/>
            <person name="Jiang Y."/>
        </authorList>
    </citation>
    <scope>NUCLEOTIDE SEQUENCE</scope>
    <source>
        <strain evidence="2">F4-1</strain>
    </source>
</reference>
<sequence>MDRATGLPTVAEVTLQPRIATSATASGKPEPYWQQHANLPFSEASIGTKSLSLIQERHRHNLIVSPKLRNSLLAGVGYLELANAGDFAANVWNNYPVPVYATVFMALGGTIALGMVYFAVQDARLSWDNICGLRSERQYLHKLRSNITRGDQTARALDCVLDMNFRETGTEVVDRIGMDICMGFGAFVVGVGTYMAIGGANPTVFQVSNLLSGYVGNGPCALYGLINLLWSVYVWRRECRHHMAGNKSLTSRPVSRVYKARISSLKLHSALNGLNGAIAGAASLVTATMWQGYLALAPCIIMSILINTFWRRSVGYTRPFIRRMVNFDEDTVISELLYIESCRQKAAKSPLEPQSGLLQDPRSVSYVIKYCSRHQLLEELGHKILVEGNLASELTEVFDNRMTITLEQLAAIDEGPLKERLLQTAYLCIAEETPKCFSNRERHLAEVLGCYLASSV</sequence>
<proteinExistence type="predicted"/>
<comment type="caution">
    <text evidence="2">The sequence shown here is derived from an EMBL/GenBank/DDBJ whole genome shotgun (WGS) entry which is preliminary data.</text>
</comment>
<keyword evidence="3" id="KW-1185">Reference proteome</keyword>
<accession>A0AA39L673</accession>
<evidence type="ECO:0008006" key="4">
    <source>
        <dbReference type="Google" id="ProtNLM"/>
    </source>
</evidence>
<feature type="transmembrane region" description="Helical" evidence="1">
    <location>
        <begin position="216"/>
        <end position="235"/>
    </location>
</feature>
<feature type="transmembrane region" description="Helical" evidence="1">
    <location>
        <begin position="176"/>
        <end position="196"/>
    </location>
</feature>
<name>A0AA39L673_SARSR</name>
<dbReference type="Proteomes" id="UP001175261">
    <property type="component" value="Unassembled WGS sequence"/>
</dbReference>
<evidence type="ECO:0000256" key="1">
    <source>
        <dbReference type="SAM" id="Phobius"/>
    </source>
</evidence>
<gene>
    <name evidence="2" type="ORF">NLU13_7936</name>
</gene>
<evidence type="ECO:0000313" key="2">
    <source>
        <dbReference type="EMBL" id="KAK0385460.1"/>
    </source>
</evidence>
<keyword evidence="1" id="KW-0472">Membrane</keyword>
<feature type="transmembrane region" description="Helical" evidence="1">
    <location>
        <begin position="99"/>
        <end position="120"/>
    </location>
</feature>
<keyword evidence="1" id="KW-0812">Transmembrane</keyword>
<protein>
    <recommendedName>
        <fullName evidence="4">Integral membrane protein</fullName>
    </recommendedName>
</protein>
<keyword evidence="1" id="KW-1133">Transmembrane helix</keyword>
<feature type="transmembrane region" description="Helical" evidence="1">
    <location>
        <begin position="293"/>
        <end position="310"/>
    </location>
</feature>
<dbReference type="EMBL" id="JAPDFR010000007">
    <property type="protein sequence ID" value="KAK0385460.1"/>
    <property type="molecule type" value="Genomic_DNA"/>
</dbReference>
<feature type="transmembrane region" description="Helical" evidence="1">
    <location>
        <begin position="269"/>
        <end position="287"/>
    </location>
</feature>
<evidence type="ECO:0000313" key="3">
    <source>
        <dbReference type="Proteomes" id="UP001175261"/>
    </source>
</evidence>